<dbReference type="AlphaFoldDB" id="A0A8S1IPM5"/>
<dbReference type="InterPro" id="IPR019176">
    <property type="entry name" value="Cytochrome_B561-rel"/>
</dbReference>
<dbReference type="PANTHER" id="PTHR21780:SF0">
    <property type="entry name" value="TRANSMEMBRANE PROTEIN 209"/>
    <property type="match status" value="1"/>
</dbReference>
<organism evidence="1 2">
    <name type="scientific">Ostreobium quekettii</name>
    <dbReference type="NCBI Taxonomy" id="121088"/>
    <lineage>
        <taxon>Eukaryota</taxon>
        <taxon>Viridiplantae</taxon>
        <taxon>Chlorophyta</taxon>
        <taxon>core chlorophytes</taxon>
        <taxon>Ulvophyceae</taxon>
        <taxon>TCBD clade</taxon>
        <taxon>Bryopsidales</taxon>
        <taxon>Ostreobineae</taxon>
        <taxon>Ostreobiaceae</taxon>
        <taxon>Ostreobium</taxon>
    </lineage>
</organism>
<dbReference type="EMBL" id="CAJHUC010000535">
    <property type="protein sequence ID" value="CAD7696740.1"/>
    <property type="molecule type" value="Genomic_DNA"/>
</dbReference>
<dbReference type="GO" id="GO:0016020">
    <property type="term" value="C:membrane"/>
    <property type="evidence" value="ECO:0007669"/>
    <property type="project" value="TreeGrafter"/>
</dbReference>
<evidence type="ECO:0000313" key="2">
    <source>
        <dbReference type="Proteomes" id="UP000708148"/>
    </source>
</evidence>
<name>A0A8S1IPM5_9CHLO</name>
<dbReference type="OrthoDB" id="10655651at2759"/>
<dbReference type="Pfam" id="PF09786">
    <property type="entry name" value="CytochromB561_N"/>
    <property type="match status" value="1"/>
</dbReference>
<dbReference type="PANTHER" id="PTHR21780">
    <property type="entry name" value="TRANSMEMBRANE PROTEIN 209"/>
    <property type="match status" value="1"/>
</dbReference>
<dbReference type="Proteomes" id="UP000708148">
    <property type="component" value="Unassembled WGS sequence"/>
</dbReference>
<gene>
    <name evidence="1" type="ORF">OSTQU699_LOCUS2101</name>
</gene>
<keyword evidence="2" id="KW-1185">Reference proteome</keyword>
<evidence type="ECO:0000313" key="1">
    <source>
        <dbReference type="EMBL" id="CAD7696740.1"/>
    </source>
</evidence>
<comment type="caution">
    <text evidence="1">The sequence shown here is derived from an EMBL/GenBank/DDBJ whole genome shotgun (WGS) entry which is preliminary data.</text>
</comment>
<protein>
    <submittedName>
        <fullName evidence="1">Uncharacterized protein</fullName>
    </submittedName>
</protein>
<accession>A0A8S1IPM5</accession>
<sequence>MLRYCFARQVLKWYATLKEWLSGSWFCGVLPQSCPRGYVGFRLRQLQEGSSLMSDFVWDGSPKGIWPQQDLPTDSAIVFMLLSLYLKAPKFNLMFWEGNVDSEHKRRLQAIDRAPESGPLYIGETPRFLPPHGQFTGFLLGEVPVIRGNGRGVIMHKSLDGKPMFTTMIDGHLPLSLTGPDAVFEAIAVFLYWNDEHFSGYINGLSDEFYGFKEVLNYKREGVYGLTRVWGH</sequence>
<reference evidence="1" key="1">
    <citation type="submission" date="2020-12" db="EMBL/GenBank/DDBJ databases">
        <authorList>
            <person name="Iha C."/>
        </authorList>
    </citation>
    <scope>NUCLEOTIDE SEQUENCE</scope>
</reference>
<proteinExistence type="predicted"/>